<organism evidence="1 2">
    <name type="scientific">Flavobacterium suaedae</name>
    <dbReference type="NCBI Taxonomy" id="1767027"/>
    <lineage>
        <taxon>Bacteria</taxon>
        <taxon>Pseudomonadati</taxon>
        <taxon>Bacteroidota</taxon>
        <taxon>Flavobacteriia</taxon>
        <taxon>Flavobacteriales</taxon>
        <taxon>Flavobacteriaceae</taxon>
        <taxon>Flavobacterium</taxon>
    </lineage>
</organism>
<evidence type="ECO:0008006" key="3">
    <source>
        <dbReference type="Google" id="ProtNLM"/>
    </source>
</evidence>
<keyword evidence="2" id="KW-1185">Reference proteome</keyword>
<evidence type="ECO:0000313" key="1">
    <source>
        <dbReference type="EMBL" id="GGB79183.1"/>
    </source>
</evidence>
<gene>
    <name evidence="1" type="ORF">GCM10007424_19180</name>
</gene>
<proteinExistence type="predicted"/>
<dbReference type="RefSeq" id="WP_188621060.1">
    <property type="nucleotide sequence ID" value="NZ_BMJE01000004.1"/>
</dbReference>
<sequence length="1258" mass="142473">MQKINQNSAIQAQIQALTPNPDMIDGRTEKDWLSFISGFAELINFYDENNNQNGSWKPFLLKDPLFLTATIAGTPFKKYHNLYRSTDKKLKLYIKKDIEGYKTAINFNQLFDQLSGIFIQIKSWVHYMQSSDEEYALKKYVIHQAKNTLSPYFWAINSLRQNLYLSQTLPGITPVDTYRYPLYSVYEEKIWKENKSTSPYWEVLNLKHPIDQNSKEAILNAVTAVGDIVFKFFHTVIHHANKEFDNIKKETGSYPDTVLVRSFVDLLKIYQKEVNGIANKHLAFYYRDILKQQPNKAIADKAYIYLTLTKKNPFLLPEGTAFNAGTDADKKPILFTTTTDVTLNPATITEAYTMSVLPQKDDLYSLQFKNIDTPSVIKKNEEGVMQSWEAFGENKTSPATTVNTGIAFASPMLLLKEGKRKVTFTFEFDKQYNLTLLKNARYYLSTQKTWLEVTDIIQFVDYSETAQSLVADVLLDDSQPSIEPFASHPDGIESSWPMLKVVFEAITNPTTVPVLTQLTIDVTVTGMKNFSLYNDYGALSTKKPYPPLGPVPAYNSSFIIGNSEMMSKPLNTWYFELNWDKLPKNGFADYYEQYNNYINEYELESTNGNEEVEENNSTSQDNGDNWLINALEAVGKILHIIEKRKKEKEATETYNNYCFTVKFQQLFENNWVDIDVTQLEDISISSDNTITDTAYSIPTECTPTVTPEGTLLFTTEYSSENEVCELQPSTLYKSTNSERSDNIQPDSDIQLTPLKFSDSSTNGFIRMVLTAPEKYGFGSDLYPKVIADVTLKNAEIVFKKDDKNKPSPTPNVPFVPNLTLFTGHYTASQTYNFGDGTSSSEPIECFWYTPLSNYKVYDSANGEKNYEFINNTESTNTSNGLLLFSPLYYKGYMFLKMDNVVTSNTLNLYVEIATSYKNELKQQQPYYYYFSATGWKALPVMKDGTNNFTCPGIVTVNLPEDMSNNSLLFPDSSYYIAVAVNDIALSPTNIITITTNGVCVQRSSVQNSVSITPKLAANSITKPQNAIPEIASVVQPFPSFGGKAAENEKLMNVRVSNRIKTKERAVSKQDFIRIIKQQYPFVYFCKPVYNAKKGITYSYVVKHYDTITDTNALTPAITVCEQTETDNFLANKITAFTTAKVLNFDFQYVKVIADIVIGSNYECYAVQKAVNTAINTFISPWVASTEKQHTIDTPITNDEILHCISKIEGVIEVNSISFSTWTTVSTEPIIKNQAVTTVKENMLLVSAGQHQITCNKAI</sequence>
<protein>
    <recommendedName>
        <fullName evidence="3">Baseplate protein J-like domain-containing protein</fullName>
    </recommendedName>
</protein>
<comment type="caution">
    <text evidence="1">The sequence shown here is derived from an EMBL/GenBank/DDBJ whole genome shotgun (WGS) entry which is preliminary data.</text>
</comment>
<dbReference type="Proteomes" id="UP000615760">
    <property type="component" value="Unassembled WGS sequence"/>
</dbReference>
<accession>A0ABQ1JWE4</accession>
<dbReference type="EMBL" id="BMJE01000004">
    <property type="protein sequence ID" value="GGB79183.1"/>
    <property type="molecule type" value="Genomic_DNA"/>
</dbReference>
<reference evidence="2" key="1">
    <citation type="journal article" date="2019" name="Int. J. Syst. Evol. Microbiol.">
        <title>The Global Catalogue of Microorganisms (GCM) 10K type strain sequencing project: providing services to taxonomists for standard genome sequencing and annotation.</title>
        <authorList>
            <consortium name="The Broad Institute Genomics Platform"/>
            <consortium name="The Broad Institute Genome Sequencing Center for Infectious Disease"/>
            <person name="Wu L."/>
            <person name="Ma J."/>
        </authorList>
    </citation>
    <scope>NUCLEOTIDE SEQUENCE [LARGE SCALE GENOMIC DNA]</scope>
    <source>
        <strain evidence="2">CGMCC 1.15461</strain>
    </source>
</reference>
<name>A0ABQ1JWE4_9FLAO</name>
<evidence type="ECO:0000313" key="2">
    <source>
        <dbReference type="Proteomes" id="UP000615760"/>
    </source>
</evidence>